<dbReference type="EMBL" id="LN852805">
    <property type="protein sequence ID" value="CRY93957.1"/>
    <property type="molecule type" value="Genomic_DNA"/>
</dbReference>
<geneLocation type="plasmid" evidence="1">
    <name>pRGRH0115</name>
</geneLocation>
<organism evidence="1">
    <name type="scientific">uncultured prokaryote</name>
    <dbReference type="NCBI Taxonomy" id="198431"/>
    <lineage>
        <taxon>unclassified sequences</taxon>
        <taxon>environmental samples</taxon>
    </lineage>
</organism>
<reference evidence="1" key="1">
    <citation type="submission" date="2015-06" db="EMBL/GenBank/DDBJ databases">
        <authorList>
            <person name="Joergensen T."/>
        </authorList>
    </citation>
    <scope>NUCLEOTIDE SEQUENCE</scope>
    <source>
        <plasmid evidence="1">pRGRH0115</plasmid>
    </source>
</reference>
<name>A0A0H5QCS6_9ZZZZ</name>
<proteinExistence type="predicted"/>
<sequence>MPAGEAGAAVTPLLCMPDAALAARGRLRSFAVAILQAVGLGNGGGGVCVYIRIITQLNNNPFFVHLPQAPSVLHWRRSVCGARPGRGAPQGRRRCPQRKG</sequence>
<dbReference type="AlphaFoldDB" id="A0A0H5QCS6"/>
<keyword evidence="1" id="KW-0614">Plasmid</keyword>
<reference evidence="1" key="2">
    <citation type="submission" date="2015-07" db="EMBL/GenBank/DDBJ databases">
        <title>Plasmids, circular viruses and viroids from rat gut.</title>
        <authorList>
            <person name="Jorgensen T.J."/>
            <person name="Hansen M.A."/>
            <person name="Xu Z."/>
            <person name="Tabak M.A."/>
            <person name="Sorensen S.J."/>
            <person name="Hansen L.H."/>
        </authorList>
    </citation>
    <scope>NUCLEOTIDE SEQUENCE</scope>
    <source>
        <plasmid evidence="1">pRGRH0115</plasmid>
    </source>
</reference>
<evidence type="ECO:0000313" key="1">
    <source>
        <dbReference type="EMBL" id="CRY93957.1"/>
    </source>
</evidence>
<protein>
    <submittedName>
        <fullName evidence="1">Uncharacterized protein</fullName>
    </submittedName>
</protein>
<accession>A0A0H5QCS6</accession>